<evidence type="ECO:0000256" key="1">
    <source>
        <dbReference type="SAM" id="MobiDB-lite"/>
    </source>
</evidence>
<name>A0A9N9S8S7_PHACE</name>
<accession>A0A9N9S8S7</accession>
<dbReference type="Gene3D" id="1.10.150.50">
    <property type="entry name" value="Transcription Factor, Ets-1"/>
    <property type="match status" value="1"/>
</dbReference>
<keyword evidence="3" id="KW-1185">Reference proteome</keyword>
<sequence length="167" mass="18183">MSGPKQFIKFPTCILLGLPLLTEDHLTSTMGMKLGPALKLRSMLAKRLGSCGVCLHCSHCHGSRSPEHGARVWSDTTIEQTLGGLNRGIGITDSAPPESVCGSAGAAGICSSLEEFAENANNSHLIFHQSCELKIKLIGQKSTRKRGEREEKERSKRGGREDKERRK</sequence>
<dbReference type="Proteomes" id="UP001153737">
    <property type="component" value="Chromosome 1"/>
</dbReference>
<proteinExistence type="predicted"/>
<dbReference type="InterPro" id="IPR013761">
    <property type="entry name" value="SAM/pointed_sf"/>
</dbReference>
<reference evidence="2" key="1">
    <citation type="submission" date="2022-01" db="EMBL/GenBank/DDBJ databases">
        <authorList>
            <person name="King R."/>
        </authorList>
    </citation>
    <scope>NUCLEOTIDE SEQUENCE</scope>
</reference>
<feature type="compositionally biased region" description="Basic and acidic residues" evidence="1">
    <location>
        <begin position="145"/>
        <end position="167"/>
    </location>
</feature>
<organism evidence="2 3">
    <name type="scientific">Phaedon cochleariae</name>
    <name type="common">Mustard beetle</name>
    <dbReference type="NCBI Taxonomy" id="80249"/>
    <lineage>
        <taxon>Eukaryota</taxon>
        <taxon>Metazoa</taxon>
        <taxon>Ecdysozoa</taxon>
        <taxon>Arthropoda</taxon>
        <taxon>Hexapoda</taxon>
        <taxon>Insecta</taxon>
        <taxon>Pterygota</taxon>
        <taxon>Neoptera</taxon>
        <taxon>Endopterygota</taxon>
        <taxon>Coleoptera</taxon>
        <taxon>Polyphaga</taxon>
        <taxon>Cucujiformia</taxon>
        <taxon>Chrysomeloidea</taxon>
        <taxon>Chrysomelidae</taxon>
        <taxon>Chrysomelinae</taxon>
        <taxon>Chrysomelini</taxon>
        <taxon>Phaedon</taxon>
    </lineage>
</organism>
<dbReference type="AlphaFoldDB" id="A0A9N9S8S7"/>
<protein>
    <submittedName>
        <fullName evidence="2">Uncharacterized protein</fullName>
    </submittedName>
</protein>
<gene>
    <name evidence="2" type="ORF">PHAECO_LOCUS691</name>
</gene>
<evidence type="ECO:0000313" key="2">
    <source>
        <dbReference type="EMBL" id="CAG9813370.1"/>
    </source>
</evidence>
<feature type="region of interest" description="Disordered" evidence="1">
    <location>
        <begin position="140"/>
        <end position="167"/>
    </location>
</feature>
<dbReference type="EMBL" id="OU896707">
    <property type="protein sequence ID" value="CAG9813370.1"/>
    <property type="molecule type" value="Genomic_DNA"/>
</dbReference>
<evidence type="ECO:0000313" key="3">
    <source>
        <dbReference type="Proteomes" id="UP001153737"/>
    </source>
</evidence>
<reference evidence="2" key="2">
    <citation type="submission" date="2022-10" db="EMBL/GenBank/DDBJ databases">
        <authorList>
            <consortium name="ENA_rothamsted_submissions"/>
            <consortium name="culmorum"/>
            <person name="King R."/>
        </authorList>
    </citation>
    <scope>NUCLEOTIDE SEQUENCE</scope>
</reference>
<dbReference type="OrthoDB" id="6433810at2759"/>